<name>A0AAJ1EET9_RHILE</name>
<dbReference type="RefSeq" id="WP_222261255.1">
    <property type="nucleotide sequence ID" value="NZ_JAAXEB010000009.1"/>
</dbReference>
<dbReference type="AlphaFoldDB" id="A0AAJ1EET9"/>
<dbReference type="EMBL" id="JAAXEP010000008">
    <property type="protein sequence ID" value="MBY5629978.1"/>
    <property type="molecule type" value="Genomic_DNA"/>
</dbReference>
<gene>
    <name evidence="2" type="ORF">HFO42_18000</name>
</gene>
<dbReference type="Proteomes" id="UP000825699">
    <property type="component" value="Unassembled WGS sequence"/>
</dbReference>
<comment type="caution">
    <text evidence="2">The sequence shown here is derived from an EMBL/GenBank/DDBJ whole genome shotgun (WGS) entry which is preliminary data.</text>
</comment>
<protein>
    <submittedName>
        <fullName evidence="2">Uncharacterized protein</fullName>
    </submittedName>
</protein>
<reference evidence="2" key="1">
    <citation type="submission" date="2020-04" db="EMBL/GenBank/DDBJ databases">
        <title>Global-level population genomics supports evidence of horizontal gene transfer on evolution of Rhizobia in Lentils.</title>
        <authorList>
            <person name="Gai Y."/>
            <person name="Cook D."/>
            <person name="Riely B."/>
        </authorList>
    </citation>
    <scope>NUCLEOTIDE SEQUENCE</scope>
    <source>
        <strain evidence="2">Derici101B</strain>
    </source>
</reference>
<feature type="region of interest" description="Disordered" evidence="1">
    <location>
        <begin position="262"/>
        <end position="295"/>
    </location>
</feature>
<sequence>MYDWARWLLAQIPLALIVAVAYFGRETLASWFNAKTKHSFDAKLEALKTDLAAKGREIDALRSGPMSTRAARQAIIDKRRVEAVDQFWGALKVMQPGKATAGILGALPFDEVAELTKKDAKAREMFNSFGDTAKAVEVFNHQAHAAEPYLSPLALGLMKAYSMGVAFCQIQIVILRTGVGKDAISASSTETILKALSAALPDWSTYIQKHGAAVVHHVLDEIEKRILAELQRILDGKEDDEAEIASAARMIELARDAERGLQQTKMQAETGGKLPTGGAAAIRAQRPAEKPDRAQ</sequence>
<evidence type="ECO:0000313" key="2">
    <source>
        <dbReference type="EMBL" id="MBY5629978.1"/>
    </source>
</evidence>
<feature type="compositionally biased region" description="Basic and acidic residues" evidence="1">
    <location>
        <begin position="286"/>
        <end position="295"/>
    </location>
</feature>
<proteinExistence type="predicted"/>
<evidence type="ECO:0000313" key="3">
    <source>
        <dbReference type="Proteomes" id="UP000825699"/>
    </source>
</evidence>
<evidence type="ECO:0000256" key="1">
    <source>
        <dbReference type="SAM" id="MobiDB-lite"/>
    </source>
</evidence>
<accession>A0AAJ1EET9</accession>
<organism evidence="2 3">
    <name type="scientific">Rhizobium leguminosarum</name>
    <dbReference type="NCBI Taxonomy" id="384"/>
    <lineage>
        <taxon>Bacteria</taxon>
        <taxon>Pseudomonadati</taxon>
        <taxon>Pseudomonadota</taxon>
        <taxon>Alphaproteobacteria</taxon>
        <taxon>Hyphomicrobiales</taxon>
        <taxon>Rhizobiaceae</taxon>
        <taxon>Rhizobium/Agrobacterium group</taxon>
        <taxon>Rhizobium</taxon>
    </lineage>
</organism>